<evidence type="ECO:0000313" key="4">
    <source>
        <dbReference type="Proteomes" id="UP000050827"/>
    </source>
</evidence>
<comment type="caution">
    <text evidence="3">The sequence shown here is derived from an EMBL/GenBank/DDBJ whole genome shotgun (WGS) entry which is preliminary data.</text>
</comment>
<dbReference type="EMBL" id="LCTZ01000002">
    <property type="protein sequence ID" value="KQC30276.1"/>
    <property type="molecule type" value="Genomic_DNA"/>
</dbReference>
<gene>
    <name evidence="3" type="ORF">AAY42_10605</name>
</gene>
<evidence type="ECO:0000256" key="2">
    <source>
        <dbReference type="SAM" id="Phobius"/>
    </source>
</evidence>
<organism evidence="3 4">
    <name type="scientific">Flagellimonas eckloniae</name>
    <dbReference type="NCBI Taxonomy" id="346185"/>
    <lineage>
        <taxon>Bacteria</taxon>
        <taxon>Pseudomonadati</taxon>
        <taxon>Bacteroidota</taxon>
        <taxon>Flavobacteriia</taxon>
        <taxon>Flavobacteriales</taxon>
        <taxon>Flavobacteriaceae</taxon>
        <taxon>Flagellimonas</taxon>
    </lineage>
</organism>
<evidence type="ECO:0008006" key="5">
    <source>
        <dbReference type="Google" id="ProtNLM"/>
    </source>
</evidence>
<dbReference type="STRING" id="346185.AAY42_10605"/>
<feature type="coiled-coil region" evidence="1">
    <location>
        <begin position="114"/>
        <end position="169"/>
    </location>
</feature>
<evidence type="ECO:0000256" key="1">
    <source>
        <dbReference type="SAM" id="Coils"/>
    </source>
</evidence>
<dbReference type="AlphaFoldDB" id="A0A0Q1BI85"/>
<keyword evidence="4" id="KW-1185">Reference proteome</keyword>
<protein>
    <recommendedName>
        <fullName evidence="5">Anti-sigma factor</fullName>
    </recommendedName>
</protein>
<sequence length="180" mass="20893">MDNFEKHIRENKEAFNVHKVDKDKLWKEIAPQLDDEKGKVIPLWKSRKLRVAASIILLMGLSLTAFLLVGNPASQVGEGYASEELLDIDMYYKNLVHQQVQLVKNHPALAANDKEEFLSFMDELDDEYEQLKLEMQNNLDNELVLEAIVNNYKKRIELIENLLKQINASKNETDYEGYIL</sequence>
<keyword evidence="2" id="KW-1133">Transmembrane helix</keyword>
<keyword evidence="2" id="KW-0812">Transmembrane</keyword>
<dbReference type="OrthoDB" id="1439272at2"/>
<reference evidence="3 4" key="1">
    <citation type="submission" date="2015-04" db="EMBL/GenBank/DDBJ databases">
        <title>Complete genome of flavobacterium.</title>
        <authorList>
            <person name="Kwon Y.M."/>
            <person name="Kim S.-J."/>
        </authorList>
    </citation>
    <scope>NUCLEOTIDE SEQUENCE [LARGE SCALE GENOMIC DNA]</scope>
    <source>
        <strain evidence="3 4">DK169</strain>
    </source>
</reference>
<accession>A0A0Q1BI85</accession>
<keyword evidence="2" id="KW-0472">Membrane</keyword>
<dbReference type="Proteomes" id="UP000050827">
    <property type="component" value="Unassembled WGS sequence"/>
</dbReference>
<proteinExistence type="predicted"/>
<dbReference type="RefSeq" id="WP_055394993.1">
    <property type="nucleotide sequence ID" value="NZ_LCTZ01000002.1"/>
</dbReference>
<feature type="transmembrane region" description="Helical" evidence="2">
    <location>
        <begin position="49"/>
        <end position="69"/>
    </location>
</feature>
<name>A0A0Q1BI85_9FLAO</name>
<evidence type="ECO:0000313" key="3">
    <source>
        <dbReference type="EMBL" id="KQC30276.1"/>
    </source>
</evidence>
<dbReference type="PATRIC" id="fig|1547436.3.peg.2191"/>
<keyword evidence="1" id="KW-0175">Coiled coil</keyword>